<feature type="chain" id="PRO_5037784959" evidence="1">
    <location>
        <begin position="21"/>
        <end position="241"/>
    </location>
</feature>
<gene>
    <name evidence="3" type="ORF">JKP34_09435</name>
</gene>
<reference evidence="3" key="1">
    <citation type="submission" date="2021-01" db="EMBL/GenBank/DDBJ databases">
        <title>Marivirga sp. nov., isolated from intertidal surface sediments.</title>
        <authorList>
            <person name="Zhang M."/>
        </authorList>
    </citation>
    <scope>NUCLEOTIDE SEQUENCE</scope>
    <source>
        <strain evidence="3">SM1354</strain>
    </source>
</reference>
<evidence type="ECO:0000256" key="1">
    <source>
        <dbReference type="SAM" id="SignalP"/>
    </source>
</evidence>
<dbReference type="Gene3D" id="2.160.20.120">
    <property type="match status" value="1"/>
</dbReference>
<keyword evidence="4" id="KW-1185">Reference proteome</keyword>
<dbReference type="Proteomes" id="UP000642920">
    <property type="component" value="Unassembled WGS sequence"/>
</dbReference>
<evidence type="ECO:0000313" key="4">
    <source>
        <dbReference type="Proteomes" id="UP000642920"/>
    </source>
</evidence>
<proteinExistence type="predicted"/>
<dbReference type="AlphaFoldDB" id="A0A937A823"/>
<feature type="domain" description="Putative auto-transporter adhesin head GIN" evidence="2">
    <location>
        <begin position="31"/>
        <end position="222"/>
    </location>
</feature>
<protein>
    <submittedName>
        <fullName evidence="3">DUF2807 domain-containing protein</fullName>
    </submittedName>
</protein>
<dbReference type="Pfam" id="PF10988">
    <property type="entry name" value="DUF2807"/>
    <property type="match status" value="1"/>
</dbReference>
<sequence>MKKLTLSLLFIFAVIFQLTAQVNSHNLNIVDFHSISCNSKYTVYVKQSNKVEVKVEAVKEIYEISEFVVKEGVLHININKEESNDKSVLRQIDDIKILPTLKVYVSIKDVKALSVNGTGKIITENSIAADDLKLLVAGSGSLEADIKGKTVDAKVAGPGRLKLSGYANNLRLDLSGSGDVEAYDFEVSSAEVLSYGSSSANINVTDKLDATIYGSGSIDVKGATKELSKKIYGSGSIERTY</sequence>
<comment type="caution">
    <text evidence="3">The sequence shown here is derived from an EMBL/GenBank/DDBJ whole genome shotgun (WGS) entry which is preliminary data.</text>
</comment>
<dbReference type="RefSeq" id="WP_201920162.1">
    <property type="nucleotide sequence ID" value="NZ_JAERQG010000002.1"/>
</dbReference>
<dbReference type="InterPro" id="IPR021255">
    <property type="entry name" value="DUF2807"/>
</dbReference>
<organism evidence="3 4">
    <name type="scientific">Marivirga atlantica</name>
    <dbReference type="NCBI Taxonomy" id="1548457"/>
    <lineage>
        <taxon>Bacteria</taxon>
        <taxon>Pseudomonadati</taxon>
        <taxon>Bacteroidota</taxon>
        <taxon>Cytophagia</taxon>
        <taxon>Cytophagales</taxon>
        <taxon>Marivirgaceae</taxon>
        <taxon>Marivirga</taxon>
    </lineage>
</organism>
<dbReference type="EMBL" id="JAERQG010000002">
    <property type="protein sequence ID" value="MBL0765472.1"/>
    <property type="molecule type" value="Genomic_DNA"/>
</dbReference>
<keyword evidence="1" id="KW-0732">Signal</keyword>
<evidence type="ECO:0000313" key="3">
    <source>
        <dbReference type="EMBL" id="MBL0765472.1"/>
    </source>
</evidence>
<name>A0A937A823_9BACT</name>
<dbReference type="PANTHER" id="PTHR39200">
    <property type="entry name" value="HYPOTHETICAL EXPORTED PROTEIN"/>
    <property type="match status" value="1"/>
</dbReference>
<dbReference type="PANTHER" id="PTHR39200:SF1">
    <property type="entry name" value="AUTO-TRANSPORTER ADHESIN HEAD GIN DOMAIN-CONTAINING PROTEIN-RELATED"/>
    <property type="match status" value="1"/>
</dbReference>
<feature type="signal peptide" evidence="1">
    <location>
        <begin position="1"/>
        <end position="20"/>
    </location>
</feature>
<evidence type="ECO:0000259" key="2">
    <source>
        <dbReference type="Pfam" id="PF10988"/>
    </source>
</evidence>
<accession>A0A937A823</accession>